<dbReference type="EMBL" id="JAOSHN010000005">
    <property type="protein sequence ID" value="MCU7379220.1"/>
    <property type="molecule type" value="Genomic_DNA"/>
</dbReference>
<evidence type="ECO:0000256" key="2">
    <source>
        <dbReference type="ARBA" id="ARBA00022448"/>
    </source>
</evidence>
<dbReference type="AlphaFoldDB" id="A0A9J6QSM1"/>
<dbReference type="Proteomes" id="UP001065549">
    <property type="component" value="Unassembled WGS sequence"/>
</dbReference>
<evidence type="ECO:0000256" key="7">
    <source>
        <dbReference type="SAM" id="Phobius"/>
    </source>
</evidence>
<feature type="transmembrane region" description="Helical" evidence="7">
    <location>
        <begin position="292"/>
        <end position="318"/>
    </location>
</feature>
<feature type="transmembrane region" description="Helical" evidence="7">
    <location>
        <begin position="130"/>
        <end position="154"/>
    </location>
</feature>
<dbReference type="InterPro" id="IPR044566">
    <property type="entry name" value="RMV1-like"/>
</dbReference>
<keyword evidence="10" id="KW-1185">Reference proteome</keyword>
<accession>A0A9J6QSM1</accession>
<dbReference type="EMBL" id="JAOSHN010000002">
    <property type="protein sequence ID" value="MCU7377643.1"/>
    <property type="molecule type" value="Genomic_DNA"/>
</dbReference>
<keyword evidence="2" id="KW-0813">Transport</keyword>
<evidence type="ECO:0000256" key="1">
    <source>
        <dbReference type="ARBA" id="ARBA00004651"/>
    </source>
</evidence>
<evidence type="ECO:0000313" key="8">
    <source>
        <dbReference type="EMBL" id="MCU7377643.1"/>
    </source>
</evidence>
<feature type="transmembrane region" description="Helical" evidence="7">
    <location>
        <begin position="90"/>
        <end position="110"/>
    </location>
</feature>
<comment type="caution">
    <text evidence="8">The sequence shown here is derived from an EMBL/GenBank/DDBJ whole genome shotgun (WGS) entry which is preliminary data.</text>
</comment>
<feature type="transmembrane region" description="Helical" evidence="7">
    <location>
        <begin position="339"/>
        <end position="359"/>
    </location>
</feature>
<dbReference type="Pfam" id="PF13520">
    <property type="entry name" value="AA_permease_2"/>
    <property type="match status" value="1"/>
</dbReference>
<feature type="transmembrane region" description="Helical" evidence="7">
    <location>
        <begin position="477"/>
        <end position="498"/>
    </location>
</feature>
<name>A0A9J6QSM1_9FIRM</name>
<dbReference type="GO" id="GO:0005886">
    <property type="term" value="C:plasma membrane"/>
    <property type="evidence" value="ECO:0007669"/>
    <property type="project" value="UniProtKB-SubCell"/>
</dbReference>
<reference evidence="8" key="1">
    <citation type="submission" date="2022-09" db="EMBL/GenBank/DDBJ databases">
        <title>Culturomic study of gut microbiota in children with autism spectrum disorder.</title>
        <authorList>
            <person name="Efimov B.A."/>
            <person name="Chaplin A.V."/>
            <person name="Sokolova S.R."/>
            <person name="Pikina A.P."/>
            <person name="Korzhanova M."/>
            <person name="Belova V."/>
            <person name="Korostin D."/>
        </authorList>
    </citation>
    <scope>NUCLEOTIDE SEQUENCE</scope>
    <source>
        <strain evidence="8">ASD5510</strain>
    </source>
</reference>
<keyword evidence="5 7" id="KW-1133">Transmembrane helix</keyword>
<feature type="transmembrane region" description="Helical" evidence="7">
    <location>
        <begin position="50"/>
        <end position="69"/>
    </location>
</feature>
<organism evidence="8 10">
    <name type="scientific">Hominibacterium faecale</name>
    <dbReference type="NCBI Taxonomy" id="2839743"/>
    <lineage>
        <taxon>Bacteria</taxon>
        <taxon>Bacillati</taxon>
        <taxon>Bacillota</taxon>
        <taxon>Clostridia</taxon>
        <taxon>Peptostreptococcales</taxon>
        <taxon>Anaerovoracaceae</taxon>
        <taxon>Hominibacterium</taxon>
    </lineage>
</organism>
<evidence type="ECO:0000313" key="10">
    <source>
        <dbReference type="Proteomes" id="UP001065549"/>
    </source>
</evidence>
<protein>
    <submittedName>
        <fullName evidence="8">APC family permease</fullName>
    </submittedName>
</protein>
<keyword evidence="3" id="KW-1003">Cell membrane</keyword>
<sequence length="552" mass="60160">MSQPTYTGGQVLTDGIEGLKKRKFTLIGMTFFIYCACAGGAFGIESMIPAAGPGLTLLLLILIPILWGMPIGLYSSELSNLAPVESGPYVWMKMAFGEFWGFSMGWWLILANYLTGASYVVLAVGYFGKFFALTPTVAFILKAAIIIIFTAINLKGLREVSVVSNIFCILILLAFAAVTFVGFANWNYSPVDPFMPPGEGVASSWGTGIAIGIWMYCGYIAISFLGGEIENPQILPKGMKLAIVIITLSYVLPTMAGVASVGQWESWGSDISGQTIDYASVLTLNIGKAAGLAFMAIAIIAQCAIFNAAIAAASRSFMVLAEDNLCPKFLSKLTKNSKVPLWPIVILGCLNLILVNLNFEILVTILSPLLFVLYVGLGFAFVKLRRKYPVEKRGDLYYVKGGKLAEIYICGGPLILGIIGFLVNGTEYFLLGFIAIVSAIIFYIIFKWIYGGFYKRDAQAYPLNPKTKLAKGDLGRFGYFLLLFGVVAFLGSFFLVWYEGSWGPEYYLATYGSGIMSNFWGMISIARWSGVIMLVIGIILVFIGKKVDPMND</sequence>
<feature type="transmembrane region" description="Helical" evidence="7">
    <location>
        <begin position="241"/>
        <end position="262"/>
    </location>
</feature>
<feature type="transmembrane region" description="Helical" evidence="7">
    <location>
        <begin position="405"/>
        <end position="422"/>
    </location>
</feature>
<gene>
    <name evidence="8" type="ORF">OBO34_04645</name>
    <name evidence="9" type="ORF">OBO34_12775</name>
</gene>
<evidence type="ECO:0000256" key="6">
    <source>
        <dbReference type="ARBA" id="ARBA00023136"/>
    </source>
</evidence>
<feature type="transmembrane region" description="Helical" evidence="7">
    <location>
        <begin position="518"/>
        <end position="543"/>
    </location>
</feature>
<evidence type="ECO:0000256" key="4">
    <source>
        <dbReference type="ARBA" id="ARBA00022692"/>
    </source>
</evidence>
<dbReference type="PANTHER" id="PTHR45826">
    <property type="entry name" value="POLYAMINE TRANSPORTER PUT1"/>
    <property type="match status" value="1"/>
</dbReference>
<dbReference type="GO" id="GO:0022857">
    <property type="term" value="F:transmembrane transporter activity"/>
    <property type="evidence" value="ECO:0007669"/>
    <property type="project" value="InterPro"/>
</dbReference>
<dbReference type="InterPro" id="IPR002293">
    <property type="entry name" value="AA/rel_permease1"/>
</dbReference>
<feature type="transmembrane region" description="Helical" evidence="7">
    <location>
        <begin position="24"/>
        <end position="44"/>
    </location>
</feature>
<dbReference type="PIRSF" id="PIRSF006060">
    <property type="entry name" value="AA_transporter"/>
    <property type="match status" value="1"/>
</dbReference>
<evidence type="ECO:0000256" key="5">
    <source>
        <dbReference type="ARBA" id="ARBA00022989"/>
    </source>
</evidence>
<feature type="transmembrane region" description="Helical" evidence="7">
    <location>
        <begin position="365"/>
        <end position="384"/>
    </location>
</feature>
<feature type="transmembrane region" description="Helical" evidence="7">
    <location>
        <begin position="428"/>
        <end position="446"/>
    </location>
</feature>
<proteinExistence type="predicted"/>
<evidence type="ECO:0000256" key="3">
    <source>
        <dbReference type="ARBA" id="ARBA00022475"/>
    </source>
</evidence>
<dbReference type="Gene3D" id="1.20.1740.10">
    <property type="entry name" value="Amino acid/polyamine transporter I"/>
    <property type="match status" value="1"/>
</dbReference>
<comment type="subcellular location">
    <subcellularLocation>
        <location evidence="1">Cell membrane</location>
        <topology evidence="1">Multi-pass membrane protein</topology>
    </subcellularLocation>
</comment>
<feature type="transmembrane region" description="Helical" evidence="7">
    <location>
        <begin position="166"/>
        <end position="188"/>
    </location>
</feature>
<evidence type="ECO:0000313" key="9">
    <source>
        <dbReference type="EMBL" id="MCU7379220.1"/>
    </source>
</evidence>
<keyword evidence="4 7" id="KW-0812">Transmembrane</keyword>
<keyword evidence="6 7" id="KW-0472">Membrane</keyword>
<feature type="transmembrane region" description="Helical" evidence="7">
    <location>
        <begin position="208"/>
        <end position="229"/>
    </location>
</feature>
<dbReference type="PANTHER" id="PTHR45826:SF2">
    <property type="entry name" value="AMINO ACID TRANSPORTER"/>
    <property type="match status" value="1"/>
</dbReference>
<dbReference type="RefSeq" id="WP_148397262.1">
    <property type="nucleotide sequence ID" value="NZ_JAJAGH010000020.1"/>
</dbReference>